<proteinExistence type="predicted"/>
<dbReference type="AlphaFoldDB" id="W0HZE6"/>
<organism evidence="2 3">
    <name type="scientific">Sodalis praecaptivus</name>
    <dbReference type="NCBI Taxonomy" id="1239307"/>
    <lineage>
        <taxon>Bacteria</taxon>
        <taxon>Pseudomonadati</taxon>
        <taxon>Pseudomonadota</taxon>
        <taxon>Gammaproteobacteria</taxon>
        <taxon>Enterobacterales</taxon>
        <taxon>Bruguierivoracaceae</taxon>
        <taxon>Sodalis</taxon>
    </lineage>
</organism>
<accession>W0HZE6</accession>
<evidence type="ECO:0000256" key="1">
    <source>
        <dbReference type="SAM" id="SignalP"/>
    </source>
</evidence>
<dbReference type="EMBL" id="CP006570">
    <property type="protein sequence ID" value="AHF79149.1"/>
    <property type="molecule type" value="Genomic_DNA"/>
</dbReference>
<geneLocation type="plasmid" evidence="2 3">
    <name>pHS1</name>
</geneLocation>
<dbReference type="KEGG" id="sod:Sant_P0103"/>
<feature type="signal peptide" evidence="1">
    <location>
        <begin position="1"/>
        <end position="29"/>
    </location>
</feature>
<evidence type="ECO:0000313" key="3">
    <source>
        <dbReference type="Proteomes" id="UP000019028"/>
    </source>
</evidence>
<keyword evidence="2" id="KW-0614">Plasmid</keyword>
<feature type="chain" id="PRO_5004789931" description="Fimbrial protein" evidence="1">
    <location>
        <begin position="30"/>
        <end position="351"/>
    </location>
</feature>
<name>W0HZE6_9GAMM</name>
<dbReference type="OrthoDB" id="8926940at2"/>
<gene>
    <name evidence="2" type="ORF">Sant_P0103</name>
</gene>
<sequence>MMCKKTAKMTLLLMFWAIALLMSASNAYALSCHQSSTGSVSDTEALGVSAYLAGSDNGKVVWRSQSFTRTITCKSDLTANEADQESVYVYPFPKRAEQTFPAGVKMGLIFNGKDLGVFSTAGDVNAGRVDTGYVVKKNSAKEFTATFQAYLLKDGEIKTTGVDDVTLFQLDGVKGINQAANKNYNLSITGWENIGSVRCNPTLEKKSTQLPSIDTDKALTGGATANIMAATLSISCSTDTPDILQHLRAISGTLKATGTAFSGNSDYFATDKTGLGVGVSYGGSTLKPTGTLTLSVPVTGASGSMVLPLTLKPHLTTSLSLGTPAWVFSDQASNIKSAMQLTFTPELVETN</sequence>
<protein>
    <recommendedName>
        <fullName evidence="4">Fimbrial protein</fullName>
    </recommendedName>
</protein>
<evidence type="ECO:0008006" key="4">
    <source>
        <dbReference type="Google" id="ProtNLM"/>
    </source>
</evidence>
<dbReference type="Proteomes" id="UP000019028">
    <property type="component" value="Plasmid pHS1"/>
</dbReference>
<keyword evidence="1" id="KW-0732">Signal</keyword>
<reference evidence="2 3" key="1">
    <citation type="journal article" date="2014" name="Genome Biol. Evol.">
        <title>Genome degeneration and adaptation in a nascent stage of symbiosis.</title>
        <authorList>
            <person name="Oakeson K.F."/>
            <person name="Gil R."/>
            <person name="Clayton A.L."/>
            <person name="Dunn D.M."/>
            <person name="von Niederhausern A.C."/>
            <person name="Hamil C."/>
            <person name="Aoyagi A."/>
            <person name="Duval B."/>
            <person name="Baca A."/>
            <person name="Silva F.J."/>
            <person name="Vallier A."/>
            <person name="Jackson D.G."/>
            <person name="Latorre A."/>
            <person name="Weiss R.B."/>
            <person name="Heddi A."/>
            <person name="Moya A."/>
            <person name="Dale C."/>
        </authorList>
    </citation>
    <scope>NUCLEOTIDE SEQUENCE [LARGE SCALE GENOMIC DNA]</scope>
    <source>
        <strain evidence="2 3">HS1</strain>
        <plasmid evidence="3">Plasmid pHS1</plasmid>
    </source>
</reference>
<dbReference type="HOGENOM" id="CLU_745770_0_0_6"/>
<keyword evidence="3" id="KW-1185">Reference proteome</keyword>
<evidence type="ECO:0000313" key="2">
    <source>
        <dbReference type="EMBL" id="AHF79149.1"/>
    </source>
</evidence>
<dbReference type="PATRIC" id="fig|1239307.3.peg.4632"/>
<dbReference type="RefSeq" id="WP_148296375.1">
    <property type="nucleotide sequence ID" value="NZ_CP006570.1"/>
</dbReference>